<gene>
    <name evidence="1" type="ORF">GMARGA_LOCUS27382</name>
</gene>
<sequence length="120" mass="13533">MNQHRPLIPQPLIPRPLIPQPLIPQPLIPQPLVPQPLIPQPLIPQPLVNQPLIPQPLIPQPLIVQNTDILANSSFDNLTAEQKYENLNKGSTDLFNTRTQETEDRTIPQFPTFIFSGSPF</sequence>
<organism evidence="1 2">
    <name type="scientific">Gigaspora margarita</name>
    <dbReference type="NCBI Taxonomy" id="4874"/>
    <lineage>
        <taxon>Eukaryota</taxon>
        <taxon>Fungi</taxon>
        <taxon>Fungi incertae sedis</taxon>
        <taxon>Mucoromycota</taxon>
        <taxon>Glomeromycotina</taxon>
        <taxon>Glomeromycetes</taxon>
        <taxon>Diversisporales</taxon>
        <taxon>Gigasporaceae</taxon>
        <taxon>Gigaspora</taxon>
    </lineage>
</organism>
<reference evidence="1 2" key="1">
    <citation type="submission" date="2021-06" db="EMBL/GenBank/DDBJ databases">
        <authorList>
            <person name="Kallberg Y."/>
            <person name="Tangrot J."/>
            <person name="Rosling A."/>
        </authorList>
    </citation>
    <scope>NUCLEOTIDE SEQUENCE [LARGE SCALE GENOMIC DNA]</scope>
    <source>
        <strain evidence="1 2">120-4 pot B 10/14</strain>
    </source>
</reference>
<keyword evidence="2" id="KW-1185">Reference proteome</keyword>
<accession>A0ABN7W701</accession>
<comment type="caution">
    <text evidence="1">The sequence shown here is derived from an EMBL/GenBank/DDBJ whole genome shotgun (WGS) entry which is preliminary data.</text>
</comment>
<protein>
    <submittedName>
        <fullName evidence="1">26937_t:CDS:1</fullName>
    </submittedName>
</protein>
<evidence type="ECO:0000313" key="2">
    <source>
        <dbReference type="Proteomes" id="UP000789901"/>
    </source>
</evidence>
<dbReference type="EMBL" id="CAJVQB010033401">
    <property type="protein sequence ID" value="CAG8819722.1"/>
    <property type="molecule type" value="Genomic_DNA"/>
</dbReference>
<proteinExistence type="predicted"/>
<evidence type="ECO:0000313" key="1">
    <source>
        <dbReference type="EMBL" id="CAG8819722.1"/>
    </source>
</evidence>
<dbReference type="Proteomes" id="UP000789901">
    <property type="component" value="Unassembled WGS sequence"/>
</dbReference>
<name>A0ABN7W701_GIGMA</name>